<dbReference type="Gene3D" id="1.10.238.10">
    <property type="entry name" value="EF-hand"/>
    <property type="match status" value="1"/>
</dbReference>
<sequence length="153" mass="16631">MGNTGSSASPLSAGTSVSIMVDQRESESKMMAVASKISLRKARILALRTAMLHFSDDSGMIHRDGFDKALVYANLSQVNVLDLLFTMWDTARDEKVSVKDFCIGISPLACPQDDLSSTIDFALRMSCENGVQYINRQGLRGILTGKSSQFQSG</sequence>
<dbReference type="EMBL" id="CAACVS010000442">
    <property type="protein sequence ID" value="VEU42476.1"/>
    <property type="molecule type" value="Genomic_DNA"/>
</dbReference>
<evidence type="ECO:0000313" key="1">
    <source>
        <dbReference type="EMBL" id="VEU42476.1"/>
    </source>
</evidence>
<keyword evidence="2" id="KW-1185">Reference proteome</keyword>
<name>A0A448ZKB7_9STRA</name>
<dbReference type="InterPro" id="IPR011992">
    <property type="entry name" value="EF-hand-dom_pair"/>
</dbReference>
<evidence type="ECO:0008006" key="3">
    <source>
        <dbReference type="Google" id="ProtNLM"/>
    </source>
</evidence>
<gene>
    <name evidence="1" type="ORF">PSNMU_V1.4_AUG-EV-PASAV3_0094380</name>
</gene>
<proteinExistence type="predicted"/>
<dbReference type="OrthoDB" id="191686at2759"/>
<organism evidence="1 2">
    <name type="scientific">Pseudo-nitzschia multistriata</name>
    <dbReference type="NCBI Taxonomy" id="183589"/>
    <lineage>
        <taxon>Eukaryota</taxon>
        <taxon>Sar</taxon>
        <taxon>Stramenopiles</taxon>
        <taxon>Ochrophyta</taxon>
        <taxon>Bacillariophyta</taxon>
        <taxon>Bacillariophyceae</taxon>
        <taxon>Bacillariophycidae</taxon>
        <taxon>Bacillariales</taxon>
        <taxon>Bacillariaceae</taxon>
        <taxon>Pseudo-nitzschia</taxon>
    </lineage>
</organism>
<reference evidence="1 2" key="1">
    <citation type="submission" date="2019-01" db="EMBL/GenBank/DDBJ databases">
        <authorList>
            <person name="Ferrante I. M."/>
        </authorList>
    </citation>
    <scope>NUCLEOTIDE SEQUENCE [LARGE SCALE GENOMIC DNA]</scope>
    <source>
        <strain evidence="1 2">B856</strain>
    </source>
</reference>
<dbReference type="AlphaFoldDB" id="A0A448ZKB7"/>
<accession>A0A448ZKB7</accession>
<evidence type="ECO:0000313" key="2">
    <source>
        <dbReference type="Proteomes" id="UP000291116"/>
    </source>
</evidence>
<dbReference type="Proteomes" id="UP000291116">
    <property type="component" value="Unassembled WGS sequence"/>
</dbReference>
<protein>
    <recommendedName>
        <fullName evidence="3">EF-hand domain-containing protein</fullName>
    </recommendedName>
</protein>
<dbReference type="SUPFAM" id="SSF47473">
    <property type="entry name" value="EF-hand"/>
    <property type="match status" value="1"/>
</dbReference>